<dbReference type="PROSITE" id="PS51257">
    <property type="entry name" value="PROKAR_LIPOPROTEIN"/>
    <property type="match status" value="1"/>
</dbReference>
<protein>
    <submittedName>
        <fullName evidence="3">Thioredoxin family protein</fullName>
    </submittedName>
</protein>
<dbReference type="PANTHER" id="PTHR42852">
    <property type="entry name" value="THIOL:DISULFIDE INTERCHANGE PROTEIN DSBE"/>
    <property type="match status" value="1"/>
</dbReference>
<dbReference type="SUPFAM" id="SSF52833">
    <property type="entry name" value="Thioredoxin-like"/>
    <property type="match status" value="1"/>
</dbReference>
<dbReference type="Gene3D" id="3.40.30.10">
    <property type="entry name" value="Glutaredoxin"/>
    <property type="match status" value="1"/>
</dbReference>
<dbReference type="PROSITE" id="PS51352">
    <property type="entry name" value="THIOREDOXIN_2"/>
    <property type="match status" value="1"/>
</dbReference>
<evidence type="ECO:0000256" key="1">
    <source>
        <dbReference type="SAM" id="SignalP"/>
    </source>
</evidence>
<feature type="domain" description="Thioredoxin" evidence="2">
    <location>
        <begin position="33"/>
        <end position="178"/>
    </location>
</feature>
<comment type="caution">
    <text evidence="3">The sequence shown here is derived from an EMBL/GenBank/DDBJ whole genome shotgun (WGS) entry which is preliminary data.</text>
</comment>
<keyword evidence="4" id="KW-1185">Reference proteome</keyword>
<dbReference type="InterPro" id="IPR050553">
    <property type="entry name" value="Thioredoxin_ResA/DsbE_sf"/>
</dbReference>
<reference evidence="4" key="1">
    <citation type="journal article" date="2019" name="Int. J. Syst. Evol. Microbiol.">
        <title>The Global Catalogue of Microorganisms (GCM) 10K type strain sequencing project: providing services to taxonomists for standard genome sequencing and annotation.</title>
        <authorList>
            <consortium name="The Broad Institute Genomics Platform"/>
            <consortium name="The Broad Institute Genome Sequencing Center for Infectious Disease"/>
            <person name="Wu L."/>
            <person name="Ma J."/>
        </authorList>
    </citation>
    <scope>NUCLEOTIDE SEQUENCE [LARGE SCALE GENOMIC DNA]</scope>
    <source>
        <strain evidence="4">CGMCC 1.10759</strain>
    </source>
</reference>
<feature type="signal peptide" evidence="1">
    <location>
        <begin position="1"/>
        <end position="19"/>
    </location>
</feature>
<dbReference type="CDD" id="cd03012">
    <property type="entry name" value="TlpA_like_DipZ_like"/>
    <property type="match status" value="1"/>
</dbReference>
<name>A0ABV8T1H3_9GAMM</name>
<gene>
    <name evidence="3" type="ORF">ACFPN2_31040</name>
</gene>
<proteinExistence type="predicted"/>
<dbReference type="Pfam" id="PF08534">
    <property type="entry name" value="Redoxin"/>
    <property type="match status" value="1"/>
</dbReference>
<sequence>MLKQVVALSMCLLSAACTAGDSSAEPVPPAMNRSAAPLAPEFRGIKQWLNSEPLTLSQLRGSVVLVEFWTRDCINCIHVMPHIKEWHERYRDQGLTVIGVHTPEYEHEKVPANVQATVEKFGLDYPIALDNDYETWNAYSNQFWPALYLIDGQGRVVYRHYGEGSYAETEAQIQQLLAKR</sequence>
<evidence type="ECO:0000313" key="3">
    <source>
        <dbReference type="EMBL" id="MFC4313552.1"/>
    </source>
</evidence>
<evidence type="ECO:0000313" key="4">
    <source>
        <dbReference type="Proteomes" id="UP001595904"/>
    </source>
</evidence>
<keyword evidence="1" id="KW-0732">Signal</keyword>
<dbReference type="InterPro" id="IPR013766">
    <property type="entry name" value="Thioredoxin_domain"/>
</dbReference>
<dbReference type="EMBL" id="JBHSDU010000015">
    <property type="protein sequence ID" value="MFC4313552.1"/>
    <property type="molecule type" value="Genomic_DNA"/>
</dbReference>
<organism evidence="3 4">
    <name type="scientific">Steroidobacter flavus</name>
    <dbReference type="NCBI Taxonomy" id="1842136"/>
    <lineage>
        <taxon>Bacteria</taxon>
        <taxon>Pseudomonadati</taxon>
        <taxon>Pseudomonadota</taxon>
        <taxon>Gammaproteobacteria</taxon>
        <taxon>Steroidobacterales</taxon>
        <taxon>Steroidobacteraceae</taxon>
        <taxon>Steroidobacter</taxon>
    </lineage>
</organism>
<feature type="chain" id="PRO_5045849210" evidence="1">
    <location>
        <begin position="20"/>
        <end position="180"/>
    </location>
</feature>
<accession>A0ABV8T1H3</accession>
<dbReference type="InterPro" id="IPR013740">
    <property type="entry name" value="Redoxin"/>
</dbReference>
<dbReference type="InterPro" id="IPR036249">
    <property type="entry name" value="Thioredoxin-like_sf"/>
</dbReference>
<dbReference type="RefSeq" id="WP_380603973.1">
    <property type="nucleotide sequence ID" value="NZ_JBHSDU010000015.1"/>
</dbReference>
<dbReference type="PANTHER" id="PTHR42852:SF13">
    <property type="entry name" value="PROTEIN DIPZ"/>
    <property type="match status" value="1"/>
</dbReference>
<evidence type="ECO:0000259" key="2">
    <source>
        <dbReference type="PROSITE" id="PS51352"/>
    </source>
</evidence>
<dbReference type="Proteomes" id="UP001595904">
    <property type="component" value="Unassembled WGS sequence"/>
</dbReference>